<feature type="binding site" evidence="10">
    <location>
        <position position="135"/>
    </location>
    <ligand>
        <name>Mn(2+)</name>
        <dbReference type="ChEBI" id="CHEBI:29035"/>
        <label>2</label>
    </ligand>
</feature>
<evidence type="ECO:0000256" key="7">
    <source>
        <dbReference type="ARBA" id="ARBA00023098"/>
    </source>
</evidence>
<dbReference type="GO" id="GO:0030145">
    <property type="term" value="F:manganese ion binding"/>
    <property type="evidence" value="ECO:0007669"/>
    <property type="project" value="UniProtKB-UniRule"/>
</dbReference>
<dbReference type="Proteomes" id="UP000184327">
    <property type="component" value="Unassembled WGS sequence"/>
</dbReference>
<feature type="binding site" evidence="10">
    <location>
        <position position="216"/>
    </location>
    <ligand>
        <name>Mn(2+)</name>
        <dbReference type="ChEBI" id="CHEBI:29035"/>
        <label>2</label>
    </ligand>
</feature>
<evidence type="ECO:0000256" key="1">
    <source>
        <dbReference type="ARBA" id="ARBA00022475"/>
    </source>
</evidence>
<keyword evidence="9 10" id="KW-0464">Manganese</keyword>
<keyword evidence="8 10" id="KW-0472">Membrane</keyword>
<dbReference type="EMBL" id="FQUZ01000005">
    <property type="protein sequence ID" value="SHE65993.1"/>
    <property type="molecule type" value="Genomic_DNA"/>
</dbReference>
<dbReference type="NCBIfam" id="NF003743">
    <property type="entry name" value="PRK05340.1"/>
    <property type="match status" value="1"/>
</dbReference>
<keyword evidence="1 10" id="KW-1003">Cell membrane</keyword>
<feature type="binding site" evidence="10">
    <location>
        <begin position="100"/>
        <end position="101"/>
    </location>
    <ligand>
        <name>substrate</name>
    </ligand>
</feature>
<proteinExistence type="inferred from homology"/>
<dbReference type="UniPathway" id="UPA00359">
    <property type="reaction ID" value="UER00480"/>
</dbReference>
<name>A0A1M4VAQ3_9BURK</name>
<sequence length="268" mass="30070">MPALPDEHLHFGEIATPFDADTVVDFVSDLHLQADDPATLLRWEHYLQTTPAQALFLLGDLFKVWIGDDAMGEHGSFESRACASLREAASRRACYFMHGNRDFLVGEGFSRATGIALLHDPTAITLGEQRVLLTHGDILCIDDVDYQQFRQLSRSAAWQQGFLAQPLAARRAFGRKARQHSESRKSDAAQVVVDLDHPASKAWLHHTRCTTLLHGHTHKPGTHDLGDGQQRLVLSDWDMQASPPRAEILRWQQGDLRRIDWTDAKTPA</sequence>
<reference evidence="12 13" key="1">
    <citation type="submission" date="2016-11" db="EMBL/GenBank/DDBJ databases">
        <authorList>
            <person name="Jaros S."/>
            <person name="Januszkiewicz K."/>
            <person name="Wedrychowicz H."/>
        </authorList>
    </citation>
    <scope>NUCLEOTIDE SEQUENCE [LARGE SCALE GENOMIC DNA]</scope>
    <source>
        <strain evidence="12 13">DSM 16112</strain>
    </source>
</reference>
<evidence type="ECO:0000256" key="4">
    <source>
        <dbReference type="ARBA" id="ARBA00022556"/>
    </source>
</evidence>
<keyword evidence="13" id="KW-1185">Reference proteome</keyword>
<keyword evidence="4 10" id="KW-0441">Lipid A biosynthesis</keyword>
<evidence type="ECO:0000256" key="2">
    <source>
        <dbReference type="ARBA" id="ARBA00022516"/>
    </source>
</evidence>
<feature type="binding site" evidence="10">
    <location>
        <position position="29"/>
    </location>
    <ligand>
        <name>Mn(2+)</name>
        <dbReference type="ChEBI" id="CHEBI:29035"/>
        <label>1</label>
    </ligand>
</feature>
<dbReference type="OrthoDB" id="9783283at2"/>
<keyword evidence="5 10" id="KW-0479">Metal-binding</keyword>
<evidence type="ECO:0000256" key="10">
    <source>
        <dbReference type="HAMAP-Rule" id="MF_00575"/>
    </source>
</evidence>
<dbReference type="GO" id="GO:0009245">
    <property type="term" value="P:lipid A biosynthetic process"/>
    <property type="evidence" value="ECO:0007669"/>
    <property type="project" value="UniProtKB-UniRule"/>
</dbReference>
<comment type="similarity">
    <text evidence="10">Belongs to the LpxH family.</text>
</comment>
<dbReference type="EC" id="3.6.1.54" evidence="10"/>
<dbReference type="InterPro" id="IPR043461">
    <property type="entry name" value="LpxH-like"/>
</dbReference>
<protein>
    <recommendedName>
        <fullName evidence="10">UDP-2,3-diacylglucosamine hydrolase</fullName>
        <ecNumber evidence="10">3.6.1.54</ecNumber>
    </recommendedName>
    <alternativeName>
        <fullName evidence="10">UDP-2,3-diacylglucosamine diphosphatase</fullName>
    </alternativeName>
</protein>
<dbReference type="GO" id="GO:0008758">
    <property type="term" value="F:UDP-2,3-diacylglucosamine hydrolase activity"/>
    <property type="evidence" value="ECO:0007669"/>
    <property type="project" value="UniProtKB-UniRule"/>
</dbReference>
<comment type="pathway">
    <text evidence="10">Glycolipid biosynthesis; lipid IV(A) biosynthesis; lipid IV(A) from (3R)-3-hydroxytetradecanoyl-[acyl-carrier-protein] and UDP-N-acetyl-alpha-D-glucosamine: step 4/6.</text>
</comment>
<dbReference type="Gene3D" id="3.60.21.10">
    <property type="match status" value="1"/>
</dbReference>
<feature type="binding site" evidence="10">
    <location>
        <position position="31"/>
    </location>
    <ligand>
        <name>Mn(2+)</name>
        <dbReference type="ChEBI" id="CHEBI:29035"/>
        <label>1</label>
    </ligand>
</feature>
<dbReference type="Pfam" id="PF00149">
    <property type="entry name" value="Metallophos"/>
    <property type="match status" value="1"/>
</dbReference>
<feature type="binding site" evidence="10">
    <location>
        <position position="100"/>
    </location>
    <ligand>
        <name>Mn(2+)</name>
        <dbReference type="ChEBI" id="CHEBI:29035"/>
        <label>2</label>
    </ligand>
</feature>
<comment type="function">
    <text evidence="10">Hydrolyzes the pyrophosphate bond of UDP-2,3-diacylglucosamine to yield 2,3-diacylglucosamine 1-phosphate (lipid X) and UMP by catalyzing the attack of water at the alpha-P atom. Involved in the biosynthesis of lipid A, a phosphorylated glycolipid that anchors the lipopolysaccharide to the outer membrane of the cell.</text>
</comment>
<dbReference type="SUPFAM" id="SSF56300">
    <property type="entry name" value="Metallo-dependent phosphatases"/>
    <property type="match status" value="1"/>
</dbReference>
<dbReference type="PANTHER" id="PTHR34990">
    <property type="entry name" value="UDP-2,3-DIACYLGLUCOSAMINE HYDROLASE-RELATED"/>
    <property type="match status" value="1"/>
</dbReference>
<accession>A0A1M4VAQ3</accession>
<feature type="binding site" evidence="10">
    <location>
        <position position="181"/>
    </location>
    <ligand>
        <name>substrate</name>
    </ligand>
</feature>
<feature type="binding site" evidence="10">
    <location>
        <position position="60"/>
    </location>
    <ligand>
        <name>Mn(2+)</name>
        <dbReference type="ChEBI" id="CHEBI:29035"/>
        <label>2</label>
    </ligand>
</feature>
<evidence type="ECO:0000256" key="5">
    <source>
        <dbReference type="ARBA" id="ARBA00022723"/>
    </source>
</evidence>
<feature type="domain" description="Calcineurin-like phosphoesterase" evidence="11">
    <location>
        <begin position="24"/>
        <end position="220"/>
    </location>
</feature>
<evidence type="ECO:0000313" key="12">
    <source>
        <dbReference type="EMBL" id="SHE65993.1"/>
    </source>
</evidence>
<gene>
    <name evidence="10" type="primary">lpxH</name>
    <name evidence="12" type="ORF">SAMN02745117_00638</name>
</gene>
<dbReference type="AlphaFoldDB" id="A0A1M4VAQ3"/>
<feature type="binding site" evidence="10">
    <location>
        <position position="216"/>
    </location>
    <ligand>
        <name>substrate</name>
    </ligand>
</feature>
<feature type="binding site" evidence="10">
    <location>
        <position position="185"/>
    </location>
    <ligand>
        <name>substrate</name>
    </ligand>
</feature>
<feature type="binding site" evidence="10">
    <location>
        <position position="60"/>
    </location>
    <ligand>
        <name>Mn(2+)</name>
        <dbReference type="ChEBI" id="CHEBI:29035"/>
        <label>1</label>
    </ligand>
</feature>
<organism evidence="12 13">
    <name type="scientific">Lampropedia hyalina DSM 16112</name>
    <dbReference type="NCBI Taxonomy" id="1122156"/>
    <lineage>
        <taxon>Bacteria</taxon>
        <taxon>Pseudomonadati</taxon>
        <taxon>Pseudomonadota</taxon>
        <taxon>Betaproteobacteria</taxon>
        <taxon>Burkholderiales</taxon>
        <taxon>Comamonadaceae</taxon>
        <taxon>Lampropedia</taxon>
    </lineage>
</organism>
<dbReference type="RefSeq" id="WP_073354597.1">
    <property type="nucleotide sequence ID" value="NZ_FQUZ01000005.1"/>
</dbReference>
<evidence type="ECO:0000256" key="3">
    <source>
        <dbReference type="ARBA" id="ARBA00022519"/>
    </source>
</evidence>
<dbReference type="PANTHER" id="PTHR34990:SF1">
    <property type="entry name" value="UDP-2,3-DIACYLGLUCOSAMINE HYDROLASE"/>
    <property type="match status" value="1"/>
</dbReference>
<dbReference type="InterPro" id="IPR029052">
    <property type="entry name" value="Metallo-depent_PP-like"/>
</dbReference>
<keyword evidence="7 10" id="KW-0443">Lipid metabolism</keyword>
<evidence type="ECO:0000256" key="8">
    <source>
        <dbReference type="ARBA" id="ARBA00023136"/>
    </source>
</evidence>
<evidence type="ECO:0000256" key="6">
    <source>
        <dbReference type="ARBA" id="ARBA00022801"/>
    </source>
</evidence>
<dbReference type="GO" id="GO:0019897">
    <property type="term" value="C:extrinsic component of plasma membrane"/>
    <property type="evidence" value="ECO:0007669"/>
    <property type="project" value="UniProtKB-UniRule"/>
</dbReference>
<comment type="subcellular location">
    <subcellularLocation>
        <location evidence="10">Cell inner membrane</location>
        <topology evidence="10">Peripheral membrane protein</topology>
        <orientation evidence="10">Cytoplasmic side</orientation>
    </subcellularLocation>
</comment>
<keyword evidence="6 10" id="KW-0378">Hydrolase</keyword>
<dbReference type="STRING" id="1122156.SAMN02745117_00638"/>
<feature type="binding site" evidence="10">
    <location>
        <position position="143"/>
    </location>
    <ligand>
        <name>substrate</name>
    </ligand>
</feature>
<evidence type="ECO:0000256" key="9">
    <source>
        <dbReference type="ARBA" id="ARBA00023211"/>
    </source>
</evidence>
<dbReference type="CDD" id="cd07398">
    <property type="entry name" value="MPP_YbbF-LpxH"/>
    <property type="match status" value="1"/>
</dbReference>
<dbReference type="HAMAP" id="MF_00575">
    <property type="entry name" value="LpxH"/>
    <property type="match status" value="1"/>
</dbReference>
<evidence type="ECO:0000259" key="11">
    <source>
        <dbReference type="Pfam" id="PF00149"/>
    </source>
</evidence>
<comment type="cofactor">
    <cofactor evidence="10">
        <name>Mn(2+)</name>
        <dbReference type="ChEBI" id="CHEBI:29035"/>
    </cofactor>
    <text evidence="10">Binds 2 Mn(2+) ions per subunit in a binuclear metal center.</text>
</comment>
<keyword evidence="3 10" id="KW-0997">Cell inner membrane</keyword>
<comment type="caution">
    <text evidence="10">Lacks conserved residue(s) required for the propagation of feature annotation.</text>
</comment>
<dbReference type="InterPro" id="IPR004843">
    <property type="entry name" value="Calcineurin-like_PHP"/>
</dbReference>
<dbReference type="InterPro" id="IPR010138">
    <property type="entry name" value="UDP-diacylglucosamine_Hdrlase"/>
</dbReference>
<dbReference type="GO" id="GO:0005737">
    <property type="term" value="C:cytoplasm"/>
    <property type="evidence" value="ECO:0007669"/>
    <property type="project" value="InterPro"/>
</dbReference>
<feature type="binding site" evidence="10">
    <location>
        <position position="218"/>
    </location>
    <ligand>
        <name>Mn(2+)</name>
        <dbReference type="ChEBI" id="CHEBI:29035"/>
        <label>1</label>
    </ligand>
</feature>
<evidence type="ECO:0000313" key="13">
    <source>
        <dbReference type="Proteomes" id="UP000184327"/>
    </source>
</evidence>
<comment type="catalytic activity">
    <reaction evidence="10">
        <text>UDP-2-N,3-O-bis[(3R)-3-hydroxytetradecanoyl]-alpha-D-glucosamine + H2O = 2-N,3-O-bis[(3R)-3-hydroxytetradecanoyl]-alpha-D-glucosaminyl 1-phosphate + UMP + 2 H(+)</text>
        <dbReference type="Rhea" id="RHEA:25213"/>
        <dbReference type="ChEBI" id="CHEBI:15377"/>
        <dbReference type="ChEBI" id="CHEBI:15378"/>
        <dbReference type="ChEBI" id="CHEBI:57865"/>
        <dbReference type="ChEBI" id="CHEBI:57957"/>
        <dbReference type="ChEBI" id="CHEBI:78847"/>
        <dbReference type="EC" id="3.6.1.54"/>
    </reaction>
</comment>
<keyword evidence="2 10" id="KW-0444">Lipid biosynthesis</keyword>
<dbReference type="NCBIfam" id="TIGR01854">
    <property type="entry name" value="lipid_A_lpxH"/>
    <property type="match status" value="1"/>
</dbReference>